<dbReference type="InterPro" id="IPR006600">
    <property type="entry name" value="HTH_CenpB_DNA-bd_dom"/>
</dbReference>
<dbReference type="SUPFAM" id="SSF46689">
    <property type="entry name" value="Homeodomain-like"/>
    <property type="match status" value="2"/>
</dbReference>
<evidence type="ECO:0000256" key="3">
    <source>
        <dbReference type="PROSITE-ProRule" id="PRU00320"/>
    </source>
</evidence>
<dbReference type="EMBL" id="BMAT01001881">
    <property type="protein sequence ID" value="GFR94618.1"/>
    <property type="molecule type" value="Genomic_DNA"/>
</dbReference>
<evidence type="ECO:0000256" key="2">
    <source>
        <dbReference type="ARBA" id="ARBA00023242"/>
    </source>
</evidence>
<dbReference type="GO" id="GO:0005634">
    <property type="term" value="C:nucleus"/>
    <property type="evidence" value="ECO:0007669"/>
    <property type="project" value="UniProtKB-SubCell"/>
</dbReference>
<dbReference type="PANTHER" id="PTHR19303">
    <property type="entry name" value="TRANSPOSON"/>
    <property type="match status" value="1"/>
</dbReference>
<dbReference type="PROSITE" id="PS51253">
    <property type="entry name" value="HTH_CENPB"/>
    <property type="match status" value="1"/>
</dbReference>
<dbReference type="PANTHER" id="PTHR19303:SF73">
    <property type="entry name" value="PROTEIN PDC2"/>
    <property type="match status" value="1"/>
</dbReference>
<evidence type="ECO:0000313" key="6">
    <source>
        <dbReference type="EMBL" id="GFR94618.1"/>
    </source>
</evidence>
<dbReference type="Gene3D" id="1.10.10.60">
    <property type="entry name" value="Homeodomain-like"/>
    <property type="match status" value="2"/>
</dbReference>
<name>A0AAV4H9J4_9GAST</name>
<dbReference type="Pfam" id="PF04218">
    <property type="entry name" value="CENP-B_N"/>
    <property type="match status" value="1"/>
</dbReference>
<feature type="domain" description="HTH psq-type" evidence="4">
    <location>
        <begin position="1"/>
        <end position="52"/>
    </location>
</feature>
<dbReference type="GO" id="GO:0003677">
    <property type="term" value="F:DNA binding"/>
    <property type="evidence" value="ECO:0007669"/>
    <property type="project" value="UniProtKB-UniRule"/>
</dbReference>
<organism evidence="6 7">
    <name type="scientific">Elysia marginata</name>
    <dbReference type="NCBI Taxonomy" id="1093978"/>
    <lineage>
        <taxon>Eukaryota</taxon>
        <taxon>Metazoa</taxon>
        <taxon>Spiralia</taxon>
        <taxon>Lophotrochozoa</taxon>
        <taxon>Mollusca</taxon>
        <taxon>Gastropoda</taxon>
        <taxon>Heterobranchia</taxon>
        <taxon>Euthyneura</taxon>
        <taxon>Panpulmonata</taxon>
        <taxon>Sacoglossa</taxon>
        <taxon>Placobranchoidea</taxon>
        <taxon>Plakobranchidae</taxon>
        <taxon>Elysia</taxon>
    </lineage>
</organism>
<keyword evidence="1 3" id="KW-0238">DNA-binding</keyword>
<dbReference type="InterPro" id="IPR050863">
    <property type="entry name" value="CenT-Element_Derived"/>
</dbReference>
<comment type="subcellular location">
    <subcellularLocation>
        <location evidence="3">Nucleus</location>
    </subcellularLocation>
</comment>
<accession>A0AAV4H9J4</accession>
<dbReference type="InterPro" id="IPR009057">
    <property type="entry name" value="Homeodomain-like_sf"/>
</dbReference>
<feature type="domain" description="HTH CENPB-type" evidence="5">
    <location>
        <begin position="64"/>
        <end position="118"/>
    </location>
</feature>
<evidence type="ECO:0000259" key="4">
    <source>
        <dbReference type="PROSITE" id="PS50960"/>
    </source>
</evidence>
<keyword evidence="7" id="KW-1185">Reference proteome</keyword>
<sequence>MSTPNKRKHITIDTKVEIINAVEKKKSNAEICRQFDIPSSTLYTILKDKKKILDAHTSGAFAGDRKKIRHPDYNKVDEALVLFFKQARRQSIPISGPQLLEKGKEIAESLGLNNFAMS</sequence>
<feature type="DNA-binding region" description="H-T-H motif" evidence="3">
    <location>
        <begin position="28"/>
        <end position="48"/>
    </location>
</feature>
<proteinExistence type="predicted"/>
<reference evidence="6 7" key="1">
    <citation type="journal article" date="2021" name="Elife">
        <title>Chloroplast acquisition without the gene transfer in kleptoplastic sea slugs, Plakobranchus ocellatus.</title>
        <authorList>
            <person name="Maeda T."/>
            <person name="Takahashi S."/>
            <person name="Yoshida T."/>
            <person name="Shimamura S."/>
            <person name="Takaki Y."/>
            <person name="Nagai Y."/>
            <person name="Toyoda A."/>
            <person name="Suzuki Y."/>
            <person name="Arimoto A."/>
            <person name="Ishii H."/>
            <person name="Satoh N."/>
            <person name="Nishiyama T."/>
            <person name="Hasebe M."/>
            <person name="Maruyama T."/>
            <person name="Minagawa J."/>
            <person name="Obokata J."/>
            <person name="Shigenobu S."/>
        </authorList>
    </citation>
    <scope>NUCLEOTIDE SEQUENCE [LARGE SCALE GENOMIC DNA]</scope>
</reference>
<evidence type="ECO:0000313" key="7">
    <source>
        <dbReference type="Proteomes" id="UP000762676"/>
    </source>
</evidence>
<gene>
    <name evidence="6" type="ORF">ElyMa_000923600</name>
</gene>
<dbReference type="Pfam" id="PF03221">
    <property type="entry name" value="HTH_Tnp_Tc5"/>
    <property type="match status" value="1"/>
</dbReference>
<dbReference type="PROSITE" id="PS50960">
    <property type="entry name" value="HTH_PSQ"/>
    <property type="match status" value="1"/>
</dbReference>
<dbReference type="AlphaFoldDB" id="A0AAV4H9J4"/>
<evidence type="ECO:0000256" key="1">
    <source>
        <dbReference type="ARBA" id="ARBA00023125"/>
    </source>
</evidence>
<dbReference type="Proteomes" id="UP000762676">
    <property type="component" value="Unassembled WGS sequence"/>
</dbReference>
<protein>
    <submittedName>
        <fullName evidence="6">Tigger transposable element-derived protein 4</fullName>
    </submittedName>
</protein>
<dbReference type="InterPro" id="IPR007889">
    <property type="entry name" value="HTH_Psq"/>
</dbReference>
<keyword evidence="2 3" id="KW-0539">Nucleus</keyword>
<evidence type="ECO:0000259" key="5">
    <source>
        <dbReference type="PROSITE" id="PS51253"/>
    </source>
</evidence>
<comment type="caution">
    <text evidence="6">The sequence shown here is derived from an EMBL/GenBank/DDBJ whole genome shotgun (WGS) entry which is preliminary data.</text>
</comment>